<keyword evidence="2" id="KW-1185">Reference proteome</keyword>
<dbReference type="EMBL" id="CP010836">
    <property type="protein sequence ID" value="AJP72365.1"/>
    <property type="molecule type" value="Genomic_DNA"/>
</dbReference>
<dbReference type="AlphaFoldDB" id="A0A7U4LFF0"/>
<evidence type="ECO:0000313" key="1">
    <source>
        <dbReference type="EMBL" id="AJP72365.1"/>
    </source>
</evidence>
<reference evidence="1 2" key="2">
    <citation type="submission" date="2015-02" db="EMBL/GenBank/DDBJ databases">
        <title>The complete genome of Sphingomonas hengshuiensis sp. WHSC-8 isolated from soil of Hengshui Lake.</title>
        <authorList>
            <person name="Wei S."/>
            <person name="Guo J."/>
            <person name="Su C."/>
            <person name="Wu R."/>
            <person name="Zhang Z."/>
            <person name="Liang K."/>
            <person name="Li H."/>
            <person name="Wang T."/>
            <person name="Liu H."/>
            <person name="Zhang C."/>
            <person name="Li Z."/>
            <person name="Wang Q."/>
            <person name="Meng J."/>
        </authorList>
    </citation>
    <scope>NUCLEOTIDE SEQUENCE [LARGE SCALE GENOMIC DNA]</scope>
    <source>
        <strain evidence="1 2">WHSC-8</strain>
    </source>
</reference>
<gene>
    <name evidence="1" type="ORF">TS85_12080</name>
</gene>
<dbReference type="KEGG" id="sphi:TS85_12080"/>
<sequence>MRENTLFPLAGPVDLAEAIALAQEVLQAEGIGAVGTVLAPFESCTPEQIAQITPLLARCVGTLLSAFRADARSTAAYAALATLPRELAAVMFDLTLEGAFGDGPRDVSVINEIGLLSLLGLLSAAGSHEQAALLLSQARTIGTSPALDHAAWVARCRWAGCVPAMGAHLAPAVLGFADADAAVAGIDAAPLDISAHRARLRFALDAGDIAAAGRAAGAALSLPSSDGDKSDLAPDLALLVAVHAARGTLGALRTDRMRWAFAAAPGVTAAAADALAARTIEGSLPFLDPAEADAAVAYLRSLGAPAAARAVTGYPMRGGKPHVDIVWLEITNHCNQKCTFCPDMFREDARTWLPLPQIKDLIDQLRTR</sequence>
<dbReference type="Proteomes" id="UP000032300">
    <property type="component" value="Chromosome"/>
</dbReference>
<dbReference type="Gene3D" id="3.20.20.70">
    <property type="entry name" value="Aldolase class I"/>
    <property type="match status" value="1"/>
</dbReference>
<evidence type="ECO:0008006" key="3">
    <source>
        <dbReference type="Google" id="ProtNLM"/>
    </source>
</evidence>
<dbReference type="InterPro" id="IPR058240">
    <property type="entry name" value="rSAM_sf"/>
</dbReference>
<accession>A0A7U4LFF0</accession>
<dbReference type="InterPro" id="IPR013785">
    <property type="entry name" value="Aldolase_TIM"/>
</dbReference>
<dbReference type="OrthoDB" id="9792276at2"/>
<dbReference type="SUPFAM" id="SSF102114">
    <property type="entry name" value="Radical SAM enzymes"/>
    <property type="match status" value="1"/>
</dbReference>
<proteinExistence type="predicted"/>
<evidence type="ECO:0000313" key="2">
    <source>
        <dbReference type="Proteomes" id="UP000032300"/>
    </source>
</evidence>
<protein>
    <recommendedName>
        <fullName evidence="3">Radical SAM protein</fullName>
    </recommendedName>
</protein>
<organism evidence="1 2">
    <name type="scientific">Sphingomonas hengshuiensis</name>
    <dbReference type="NCBI Taxonomy" id="1609977"/>
    <lineage>
        <taxon>Bacteria</taxon>
        <taxon>Pseudomonadati</taxon>
        <taxon>Pseudomonadota</taxon>
        <taxon>Alphaproteobacteria</taxon>
        <taxon>Sphingomonadales</taxon>
        <taxon>Sphingomonadaceae</taxon>
        <taxon>Sphingomonas</taxon>
    </lineage>
</organism>
<name>A0A7U4LFF0_9SPHN</name>
<dbReference type="RefSeq" id="WP_044332442.1">
    <property type="nucleotide sequence ID" value="NZ_CP010836.1"/>
</dbReference>
<reference evidence="1 2" key="1">
    <citation type="journal article" date="2015" name="Int. J. Syst. Evol. Microbiol.">
        <title>Sphingomonas hengshuiensis sp. nov., isolated from lake wetland.</title>
        <authorList>
            <person name="Wei S."/>
            <person name="Wang T."/>
            <person name="Liu H."/>
            <person name="Zhang C."/>
            <person name="Guo J."/>
            <person name="Wang Q."/>
            <person name="Liang K."/>
            <person name="Zhang Z."/>
        </authorList>
    </citation>
    <scope>NUCLEOTIDE SEQUENCE [LARGE SCALE GENOMIC DNA]</scope>
    <source>
        <strain evidence="1 2">WHSC-8</strain>
    </source>
</reference>